<dbReference type="Gene3D" id="1.10.101.10">
    <property type="entry name" value="PGBD-like superfamily/PGBD"/>
    <property type="match status" value="1"/>
</dbReference>
<accession>A0A973A9J5</accession>
<sequence>FWIARSELAAAGRFNGIALWRSPLGYQQVLKLGDSGTIVDTLVDTLSIIDTGKPTGELGFLFDLNLEQRIKTFQKNSGIDPDGMVGARTWIQLNSIAGTDIPFLSAGVNN</sequence>
<dbReference type="Proteomes" id="UP000754644">
    <property type="component" value="Unassembled WGS sequence"/>
</dbReference>
<organism evidence="2 3">
    <name type="scientific">SAR86 cluster bacterium</name>
    <dbReference type="NCBI Taxonomy" id="2030880"/>
    <lineage>
        <taxon>Bacteria</taxon>
        <taxon>Pseudomonadati</taxon>
        <taxon>Pseudomonadota</taxon>
        <taxon>Gammaproteobacteria</taxon>
        <taxon>SAR86 cluster</taxon>
    </lineage>
</organism>
<dbReference type="InterPro" id="IPR036365">
    <property type="entry name" value="PGBD-like_sf"/>
</dbReference>
<evidence type="ECO:0000313" key="3">
    <source>
        <dbReference type="Proteomes" id="UP000754644"/>
    </source>
</evidence>
<feature type="domain" description="Peptidoglycan binding-like" evidence="1">
    <location>
        <begin position="62"/>
        <end position="93"/>
    </location>
</feature>
<dbReference type="Pfam" id="PF01471">
    <property type="entry name" value="PG_binding_1"/>
    <property type="match status" value="1"/>
</dbReference>
<evidence type="ECO:0000259" key="1">
    <source>
        <dbReference type="Pfam" id="PF01471"/>
    </source>
</evidence>
<comment type="caution">
    <text evidence="2">The sequence shown here is derived from an EMBL/GenBank/DDBJ whole genome shotgun (WGS) entry which is preliminary data.</text>
</comment>
<dbReference type="EMBL" id="JABMOJ010000410">
    <property type="protein sequence ID" value="NQV65848.1"/>
    <property type="molecule type" value="Genomic_DNA"/>
</dbReference>
<gene>
    <name evidence="2" type="ORF">HQ497_10845</name>
</gene>
<dbReference type="InterPro" id="IPR036366">
    <property type="entry name" value="PGBDSf"/>
</dbReference>
<dbReference type="SUPFAM" id="SSF47090">
    <property type="entry name" value="PGBD-like"/>
    <property type="match status" value="1"/>
</dbReference>
<proteinExistence type="predicted"/>
<dbReference type="AlphaFoldDB" id="A0A973A9J5"/>
<dbReference type="InterPro" id="IPR002477">
    <property type="entry name" value="Peptidoglycan-bd-like"/>
</dbReference>
<evidence type="ECO:0000313" key="2">
    <source>
        <dbReference type="EMBL" id="NQV65848.1"/>
    </source>
</evidence>
<feature type="non-terminal residue" evidence="2">
    <location>
        <position position="1"/>
    </location>
</feature>
<reference evidence="2" key="1">
    <citation type="submission" date="2020-05" db="EMBL/GenBank/DDBJ databases">
        <title>Sulfur intermediates as new biogeochemical hubs in an aquatic model microbial ecosystem.</title>
        <authorList>
            <person name="Vigneron A."/>
        </authorList>
    </citation>
    <scope>NUCLEOTIDE SEQUENCE</scope>
    <source>
        <strain evidence="2">Bin.250</strain>
    </source>
</reference>
<name>A0A973A9J5_9GAMM</name>
<protein>
    <submittedName>
        <fullName evidence="2">Peptidoglycan-binding protein</fullName>
    </submittedName>
</protein>